<dbReference type="InterPro" id="IPR037593">
    <property type="entry name" value="MIOS/Sea4"/>
</dbReference>
<feature type="domain" description="GATOR2 complex protein MIO zinc-ribbon like" evidence="2">
    <location>
        <begin position="2392"/>
        <end position="2466"/>
    </location>
</feature>
<feature type="region of interest" description="Disordered" evidence="1">
    <location>
        <begin position="569"/>
        <end position="596"/>
    </location>
</feature>
<feature type="region of interest" description="Disordered" evidence="1">
    <location>
        <begin position="2037"/>
        <end position="2062"/>
    </location>
</feature>
<dbReference type="PANTHER" id="PTHR16453:SF9">
    <property type="entry name" value="GATOR COMPLEX PROTEIN MIOS"/>
    <property type="match status" value="1"/>
</dbReference>
<feature type="compositionally biased region" description="Polar residues" evidence="1">
    <location>
        <begin position="929"/>
        <end position="939"/>
    </location>
</feature>
<comment type="caution">
    <text evidence="3">The sequence shown here is derived from an EMBL/GenBank/DDBJ whole genome shotgun (WGS) entry which is preliminary data.</text>
</comment>
<dbReference type="Pfam" id="PF17034">
    <property type="entry name" value="zinc_ribbon_16"/>
    <property type="match status" value="1"/>
</dbReference>
<evidence type="ECO:0000313" key="4">
    <source>
        <dbReference type="Proteomes" id="UP000835052"/>
    </source>
</evidence>
<dbReference type="GO" id="GO:1904263">
    <property type="term" value="P:positive regulation of TORC1 signaling"/>
    <property type="evidence" value="ECO:0007669"/>
    <property type="project" value="TreeGrafter"/>
</dbReference>
<feature type="region of interest" description="Disordered" evidence="1">
    <location>
        <begin position="1021"/>
        <end position="1077"/>
    </location>
</feature>
<proteinExistence type="predicted"/>
<dbReference type="PANTHER" id="PTHR16453">
    <property type="entry name" value="WD40 DOMAIN-CONTAINING PROTEIN MIO FAMILY MEMBER"/>
    <property type="match status" value="1"/>
</dbReference>
<evidence type="ECO:0000256" key="1">
    <source>
        <dbReference type="SAM" id="MobiDB-lite"/>
    </source>
</evidence>
<dbReference type="GO" id="GO:0005737">
    <property type="term" value="C:cytoplasm"/>
    <property type="evidence" value="ECO:0007669"/>
    <property type="project" value="TreeGrafter"/>
</dbReference>
<evidence type="ECO:0000313" key="3">
    <source>
        <dbReference type="EMBL" id="CAD6185110.1"/>
    </source>
</evidence>
<evidence type="ECO:0000259" key="2">
    <source>
        <dbReference type="Pfam" id="PF17034"/>
    </source>
</evidence>
<feature type="compositionally biased region" description="Low complexity" evidence="1">
    <location>
        <begin position="1059"/>
        <end position="1074"/>
    </location>
</feature>
<dbReference type="GO" id="GO:0034198">
    <property type="term" value="P:cellular response to amino acid starvation"/>
    <property type="evidence" value="ECO:0007669"/>
    <property type="project" value="TreeGrafter"/>
</dbReference>
<sequence>MIIGTFVPTLDFLKFETDDTDTVSFPKSSRSKKKIWSPGGLTRQIRVVGDVAVVEYDINDTVSVMDVRNEHISHVRASNLDKGLFCINSSEEAFESTVSVYDIANNNRPIVHYDTEEIISSIAWTWTSAATFMISSETALRLCDMRDPREYKALFLNNPLEHLTFNPHRPCQFAGCYKDDILTFDLRCMSYPVTKMPTRMEIGDTITDLRWNHFMPNELVYGTAFGTMKSLDIKENTNLIQKIVCDSLMTEDQTCTFKHIGGQIFTEAQRRRRAQLFPPFTIEMPLYDYYEHFELAKKPQSHMQVPKLWAEPISNFEQNQKNLTDLTHKLVSAERLEDVMNMDLIEEEVCKFPDTEMNVIYEKEEVHSFDFPTPGVTGLVLLKHSDEFEFITSPVQHEIANQEPATFKKINFTRAAEWYKTTSPYIYWIIFDRLTSGWNNLKVANHNLPDITDRVVETTTAFWGSWLQMAVHMQYSAREWLLIADHDSLNEDTPKEPTVSISRQRAAYKQFFKLMGPLCQIFFHRPISDPIRKADENVEDGSVVIGQQKLTQTSPQPIISTKLSSGVLQTPAKKKGGKSFPRGLLPIPKPQAPTTKGQGIKLIIASEPPYVEEHKPRRLTELEIVTLLEKVRSDFFRERRRKVFDWQMKISTDGKVPVLDVTDEEMENLREALQRALFSGWHTFYSRHSWVSDGSVASFSELLSDIVEVQKLARGSFARHEDFPTLDVHVKMLNKFQRIVPIDEYLKSEEEVKEDESPESRKVEKQEKTVSESISEVMSKNSEDSEPQPVFFSDQYYTEGSDSLDEEVFDAEDKRTMMFMDQQDGLKRFRSLPNIVSSLRLGNSVQFDLTRSSSLPEKLHSAHLTYESVTRPLQGVPVLVIANESVTSPKLSLKYESPEKTEKSFSRQSRLTSRASVDEEEDEFSEFSGTPTSKYSNNGPIPLPESCFRRRSESLGSLDTKESVSHFSATDWIRAREAKSMNKLHEKYDWSDAVESSSSMFEPSKTSKSVSGDSTADVFDISAESRDQPSTSSICVGNYRSSREEDSSYEKHQKMQFLSPTSTSYDPDASSSRSLSERLDDDILDVSFESMDDTVLNRNEEKFSETPALENQRQRFRSTVQKPHAVKLKNSETSVLNRKAPVGTEEANEFYGSDAIEYPKEKTCEVQFFVPRRTKSEHDLPFTVEASKCFFTGRSASVKEKEKFQEFEEGRGTYRSMRLEEPLMEDGLRSGTFQRNCFDSEPPHYLLQQLAKSQIFEHSKQKRKASVPKAKKKETPVILEDPNTIKRSRSEMCLLEAHRQFSARKWYQVKRMQSVELNAKKCRKCGQFSVKFTCTRMSKQRRLALAKRQKKLMPKKKTYKPPIEERNDDLLESLIEIAPYKPYQPVRKNTVMDHFVTQREYEAKERDEMLYEQERILAKDDFKKALIRDAKIDLKKAQAAASALSKSTGTEEELVMVTDEKTGKKSMQWRKVELKAPDADENEEEWTLVTRKKELPPVVKENKPEKATVIRFENVKTPFRPNYNPAAVSANEVVEKYEEQLQMSPQTTTFGVLLRQARRAARITSKATGTPLRAVRRIYTKNGVVLRNYNKFMMAHFFSLLRKCHMVWLGENKFMWLKMDKEAKLDQSKWKELTLKEAKKVKRPLRLVDILRNKKGAAENLSNLKPGNALWKWATNIDHVDFERIQSIPMQQNFYNSTKRPIWNNFNIKKAFHLKVVRAEKSKKRTIDPEKSRNEVDSIIDSAENSSESEDEFYDNFSNPLNMPEIDENEVLREKKSLESTFNVKGLPGLLYMAKLVHDGVDADAEDMKFFVGDAFWKYSKRVHISPIRKLMMLSVGLPTLDRLAMLTNTILYSDPPEKLFEKFFIAICYGRGDVADEILLNIHTMYGKPDTPFEEMDEVQQTWVLVKLFRKMSSIKTGQEKEEPVVVIEKKENETPEERRTRVVWEMKQARQKSQTKKRFIIQRSDMNYESRLDDEQIVRADSFEIASSTENQSDETSPQNSSATRIPKSILKKSARTKKQKWRLQPTAEQLLRLLPQTSSSGATDNNLPTVQPIDSESSPCEFSPYEDLPWKPEQWIKAADRFLQVAEQNAHVCPALVLCVLFLKMTYLGKKPDFIIKHVLESEAEFTIKVAFIVCMSNSSDILEPLQILVNKVKGMDRLVFVGLGRHPDSLRVLYEEAMISSDCMLTSHLLVIGRCFSDDSEQLDLLQPGEKSGYKMNRNIGKLLAQELEDETTDVKVAPTLEHAFPVACLLDSDGNPYDDTSEDLLRKLEGEMSKFASAVELITSPISTQNLLHESMSLARGAKKFKTEVSCNFCGATVGKGVTLATYGQDLTMASLPKMEQQRRIRRHQQSIGRDVDSSMEFLPLSISSSTNANGNDNDEDEQPPSISACQRCRKPLPRCVICARYYQLEMMEVDHASERNILHEFCVCSVCNHGGHTRHLVAWFDMEEECPVNECKCKCLSMIRSFVRPFIFYDRKMKFEMEREVSTINQDEDFEFEE</sequence>
<dbReference type="InterPro" id="IPR031488">
    <property type="entry name" value="Zn_ribbon_mio"/>
</dbReference>
<feature type="region of interest" description="Disordered" evidence="1">
    <location>
        <begin position="995"/>
        <end position="1014"/>
    </location>
</feature>
<dbReference type="Proteomes" id="UP000835052">
    <property type="component" value="Unassembled WGS sequence"/>
</dbReference>
<dbReference type="EMBL" id="CAJGYM010000002">
    <property type="protein sequence ID" value="CAD6185110.1"/>
    <property type="molecule type" value="Genomic_DNA"/>
</dbReference>
<dbReference type="OrthoDB" id="5855440at2759"/>
<feature type="compositionally biased region" description="Basic and acidic residues" evidence="1">
    <location>
        <begin position="1041"/>
        <end position="1053"/>
    </location>
</feature>
<dbReference type="InterPro" id="IPR036322">
    <property type="entry name" value="WD40_repeat_dom_sf"/>
</dbReference>
<feature type="compositionally biased region" description="Basic and acidic residues" evidence="1">
    <location>
        <begin position="896"/>
        <end position="905"/>
    </location>
</feature>
<accession>A0A8S1GU89</accession>
<protein>
    <recommendedName>
        <fullName evidence="2">GATOR2 complex protein MIO zinc-ribbon like domain-containing protein</fullName>
    </recommendedName>
</protein>
<organism evidence="3 4">
    <name type="scientific">Caenorhabditis auriculariae</name>
    <dbReference type="NCBI Taxonomy" id="2777116"/>
    <lineage>
        <taxon>Eukaryota</taxon>
        <taxon>Metazoa</taxon>
        <taxon>Ecdysozoa</taxon>
        <taxon>Nematoda</taxon>
        <taxon>Chromadorea</taxon>
        <taxon>Rhabditida</taxon>
        <taxon>Rhabditina</taxon>
        <taxon>Rhabditomorpha</taxon>
        <taxon>Rhabditoidea</taxon>
        <taxon>Rhabditidae</taxon>
        <taxon>Peloderinae</taxon>
        <taxon>Caenorhabditis</taxon>
    </lineage>
</organism>
<feature type="compositionally biased region" description="Polar residues" evidence="1">
    <location>
        <begin position="771"/>
        <end position="780"/>
    </location>
</feature>
<feature type="compositionally biased region" description="Basic residues" evidence="1">
    <location>
        <begin position="2012"/>
        <end position="2024"/>
    </location>
</feature>
<feature type="region of interest" description="Disordered" evidence="1">
    <location>
        <begin position="749"/>
        <end position="789"/>
    </location>
</feature>
<gene>
    <name evidence="3" type="ORF">CAUJ_LOCUS1029</name>
</gene>
<dbReference type="SUPFAM" id="SSF50978">
    <property type="entry name" value="WD40 repeat-like"/>
    <property type="match status" value="1"/>
</dbReference>
<feature type="region of interest" description="Disordered" evidence="1">
    <location>
        <begin position="893"/>
        <end position="943"/>
    </location>
</feature>
<feature type="compositionally biased region" description="Polar residues" evidence="1">
    <location>
        <begin position="906"/>
        <end position="915"/>
    </location>
</feature>
<keyword evidence="4" id="KW-1185">Reference proteome</keyword>
<feature type="compositionally biased region" description="Polar residues" evidence="1">
    <location>
        <begin position="2038"/>
        <end position="2062"/>
    </location>
</feature>
<reference evidence="3" key="1">
    <citation type="submission" date="2020-10" db="EMBL/GenBank/DDBJ databases">
        <authorList>
            <person name="Kikuchi T."/>
        </authorList>
    </citation>
    <scope>NUCLEOTIDE SEQUENCE</scope>
    <source>
        <strain evidence="3">NKZ352</strain>
    </source>
</reference>
<name>A0A8S1GU89_9PELO</name>
<feature type="compositionally biased region" description="Polar residues" evidence="1">
    <location>
        <begin position="1988"/>
        <end position="2006"/>
    </location>
</feature>
<feature type="compositionally biased region" description="Basic and acidic residues" evidence="1">
    <location>
        <begin position="758"/>
        <end position="770"/>
    </location>
</feature>
<feature type="region of interest" description="Disordered" evidence="1">
    <location>
        <begin position="1988"/>
        <end position="2025"/>
    </location>
</feature>